<comment type="caution">
    <text evidence="4">The sequence shown here is derived from an EMBL/GenBank/DDBJ whole genome shotgun (WGS) entry which is preliminary data.</text>
</comment>
<name>A0A314XH09_PRUYE</name>
<dbReference type="STRING" id="2094558.A0A314XH09"/>
<organism evidence="4 5">
    <name type="scientific">Prunus yedoensis var. nudiflora</name>
    <dbReference type="NCBI Taxonomy" id="2094558"/>
    <lineage>
        <taxon>Eukaryota</taxon>
        <taxon>Viridiplantae</taxon>
        <taxon>Streptophyta</taxon>
        <taxon>Embryophyta</taxon>
        <taxon>Tracheophyta</taxon>
        <taxon>Spermatophyta</taxon>
        <taxon>Magnoliopsida</taxon>
        <taxon>eudicotyledons</taxon>
        <taxon>Gunneridae</taxon>
        <taxon>Pentapetalae</taxon>
        <taxon>rosids</taxon>
        <taxon>fabids</taxon>
        <taxon>Rosales</taxon>
        <taxon>Rosaceae</taxon>
        <taxon>Amygdaloideae</taxon>
        <taxon>Amygdaleae</taxon>
        <taxon>Prunus</taxon>
    </lineage>
</organism>
<gene>
    <name evidence="4" type="ORF">Pyn_12805</name>
</gene>
<evidence type="ECO:0000256" key="1">
    <source>
        <dbReference type="ARBA" id="ARBA00004123"/>
    </source>
</evidence>
<reference evidence="4 5" key="1">
    <citation type="submission" date="2018-02" db="EMBL/GenBank/DDBJ databases">
        <title>Draft genome of wild Prunus yedoensis var. nudiflora.</title>
        <authorList>
            <person name="Baek S."/>
            <person name="Kim J.-H."/>
            <person name="Choi K."/>
            <person name="Kim G.-B."/>
            <person name="Cho A."/>
            <person name="Jang H."/>
            <person name="Shin C.-H."/>
            <person name="Yu H.-J."/>
            <person name="Mun J.-H."/>
        </authorList>
    </citation>
    <scope>NUCLEOTIDE SEQUENCE [LARGE SCALE GENOMIC DNA]</scope>
    <source>
        <strain evidence="5">cv. Jeju island</strain>
        <tissue evidence="4">Leaf</tissue>
    </source>
</reference>
<dbReference type="EMBL" id="PJQY01002521">
    <property type="protein sequence ID" value="PQP92882.1"/>
    <property type="molecule type" value="Genomic_DNA"/>
</dbReference>
<keyword evidence="5" id="KW-1185">Reference proteome</keyword>
<comment type="similarity">
    <text evidence="2">Belongs to the eukaryotic RPC7 RNA polymerase subunit family.</text>
</comment>
<comment type="subcellular location">
    <subcellularLocation>
        <location evidence="1">Nucleus</location>
    </subcellularLocation>
</comment>
<evidence type="ECO:0000256" key="3">
    <source>
        <dbReference type="ARBA" id="ARBA00023242"/>
    </source>
</evidence>
<dbReference type="InterPro" id="IPR024661">
    <property type="entry name" value="RNA_pol_III_Rpc31"/>
</dbReference>
<accession>A0A314XH09</accession>
<protein>
    <submittedName>
        <fullName evidence="4">DNA-directed RNA polymerase III subunit RPC7</fullName>
    </submittedName>
</protein>
<evidence type="ECO:0000313" key="4">
    <source>
        <dbReference type="EMBL" id="PQP92882.1"/>
    </source>
</evidence>
<dbReference type="GO" id="GO:0006383">
    <property type="term" value="P:transcription by RNA polymerase III"/>
    <property type="evidence" value="ECO:0007669"/>
    <property type="project" value="InterPro"/>
</dbReference>
<dbReference type="Proteomes" id="UP000250321">
    <property type="component" value="Unassembled WGS sequence"/>
</dbReference>
<dbReference type="PANTHER" id="PTHR15367">
    <property type="entry name" value="DNA-DIRECTED RNA POLYMERASE III"/>
    <property type="match status" value="1"/>
</dbReference>
<proteinExistence type="inferred from homology"/>
<keyword evidence="4" id="KW-0804">Transcription</keyword>
<keyword evidence="4" id="KW-0240">DNA-directed RNA polymerase</keyword>
<dbReference type="OrthoDB" id="2018787at2759"/>
<evidence type="ECO:0000256" key="2">
    <source>
        <dbReference type="ARBA" id="ARBA00008352"/>
    </source>
</evidence>
<keyword evidence="3" id="KW-0539">Nucleus</keyword>
<sequence length="302" mass="33996">MYWVDLPVWVWTGGATFSFGSGVGLSPDGLAAGLDLGGAAHLQHGVETFGLVEVVLDMGVVGLAIHMVPMAMEAIAITTTIRLCMDLPEIDFEGKGKEVSCCWLCFYFWSMAYRGRGRGGFGGGGGGFGYATQAPFELFPDIDLPNVKGILDPDKKIYQGKSEEENLVNQSRKFQKIWKGSPFYLEQTTSKERQNTEVERYSFRLKPKTTIRRGALFDILELKGFPQELTGGSRAQQPGRKRVRWNPDSELQKLDLFEKLEQRQMNLFCSETVSHTRLLKTYTNLPHFSSIKWSIRLLFVFL</sequence>
<dbReference type="AlphaFoldDB" id="A0A314XH09"/>
<dbReference type="GO" id="GO:0005666">
    <property type="term" value="C:RNA polymerase III complex"/>
    <property type="evidence" value="ECO:0007669"/>
    <property type="project" value="TreeGrafter"/>
</dbReference>
<dbReference type="PANTHER" id="PTHR15367:SF2">
    <property type="entry name" value="DNA-DIRECTED RNA POLYMERASE III SUBUNIT"/>
    <property type="match status" value="1"/>
</dbReference>
<evidence type="ECO:0000313" key="5">
    <source>
        <dbReference type="Proteomes" id="UP000250321"/>
    </source>
</evidence>